<evidence type="ECO:0000313" key="2">
    <source>
        <dbReference type="Proteomes" id="UP001162162"/>
    </source>
</evidence>
<dbReference type="EMBL" id="JAPWTK010000158">
    <property type="protein sequence ID" value="KAJ8947574.1"/>
    <property type="molecule type" value="Genomic_DNA"/>
</dbReference>
<comment type="caution">
    <text evidence="1">The sequence shown here is derived from an EMBL/GenBank/DDBJ whole genome shotgun (WGS) entry which is preliminary data.</text>
</comment>
<evidence type="ECO:0000313" key="1">
    <source>
        <dbReference type="EMBL" id="KAJ8947574.1"/>
    </source>
</evidence>
<gene>
    <name evidence="1" type="ORF">NQ318_010086</name>
</gene>
<reference evidence="1" key="1">
    <citation type="journal article" date="2023" name="Insect Mol. Biol.">
        <title>Genome sequencing provides insights into the evolution of gene families encoding plant cell wall-degrading enzymes in longhorned beetles.</title>
        <authorList>
            <person name="Shin N.R."/>
            <person name="Okamura Y."/>
            <person name="Kirsch R."/>
            <person name="Pauchet Y."/>
        </authorList>
    </citation>
    <scope>NUCLEOTIDE SEQUENCE</scope>
    <source>
        <strain evidence="1">AMC_N1</strain>
    </source>
</reference>
<sequence>MLLMVDLPDDEIIIRDLLKVCDLIRDDVRDKTVVNNVVKFVTALNNKLPNNIPVIEERSEGEDCEEVEYEVFSDLGEGSRNI</sequence>
<dbReference type="Proteomes" id="UP001162162">
    <property type="component" value="Unassembled WGS sequence"/>
</dbReference>
<proteinExistence type="predicted"/>
<name>A0AAV8YAT2_9CUCU</name>
<organism evidence="1 2">
    <name type="scientific">Aromia moschata</name>
    <dbReference type="NCBI Taxonomy" id="1265417"/>
    <lineage>
        <taxon>Eukaryota</taxon>
        <taxon>Metazoa</taxon>
        <taxon>Ecdysozoa</taxon>
        <taxon>Arthropoda</taxon>
        <taxon>Hexapoda</taxon>
        <taxon>Insecta</taxon>
        <taxon>Pterygota</taxon>
        <taxon>Neoptera</taxon>
        <taxon>Endopterygota</taxon>
        <taxon>Coleoptera</taxon>
        <taxon>Polyphaga</taxon>
        <taxon>Cucujiformia</taxon>
        <taxon>Chrysomeloidea</taxon>
        <taxon>Cerambycidae</taxon>
        <taxon>Cerambycinae</taxon>
        <taxon>Callichromatini</taxon>
        <taxon>Aromia</taxon>
    </lineage>
</organism>
<accession>A0AAV8YAT2</accession>
<protein>
    <submittedName>
        <fullName evidence="1">Uncharacterized protein</fullName>
    </submittedName>
</protein>
<dbReference type="AlphaFoldDB" id="A0AAV8YAT2"/>
<keyword evidence="2" id="KW-1185">Reference proteome</keyword>